<keyword evidence="5 12" id="KW-0808">Transferase</keyword>
<dbReference type="SUPFAM" id="SSF48576">
    <property type="entry name" value="Terpenoid synthases"/>
    <property type="match status" value="1"/>
</dbReference>
<dbReference type="Gene3D" id="1.10.600.10">
    <property type="entry name" value="Farnesyl Diphosphate Synthase"/>
    <property type="match status" value="1"/>
</dbReference>
<dbReference type="SFLD" id="SFLDS00005">
    <property type="entry name" value="Isoprenoid_Synthase_Type_I"/>
    <property type="match status" value="1"/>
</dbReference>
<evidence type="ECO:0000256" key="7">
    <source>
        <dbReference type="ARBA" id="ARBA00022842"/>
    </source>
</evidence>
<evidence type="ECO:0000256" key="4">
    <source>
        <dbReference type="ARBA" id="ARBA00015100"/>
    </source>
</evidence>
<protein>
    <recommendedName>
        <fullName evidence="4">Farnesyl diphosphate synthase</fullName>
        <ecNumber evidence="3">2.5.1.10</ecNumber>
    </recommendedName>
    <alternativeName>
        <fullName evidence="10">(2E,6E)-farnesyl diphosphate synthase</fullName>
    </alternativeName>
    <alternativeName>
        <fullName evidence="9">Geranyltranstransferase</fullName>
    </alternativeName>
</protein>
<evidence type="ECO:0000256" key="2">
    <source>
        <dbReference type="ARBA" id="ARBA00006706"/>
    </source>
</evidence>
<keyword evidence="6" id="KW-0479">Metal-binding</keyword>
<dbReference type="AlphaFoldDB" id="A0A1W1VNJ8"/>
<dbReference type="GO" id="GO:0016114">
    <property type="term" value="P:terpenoid biosynthetic process"/>
    <property type="evidence" value="ECO:0007669"/>
    <property type="project" value="UniProtKB-ARBA"/>
</dbReference>
<evidence type="ECO:0000256" key="1">
    <source>
        <dbReference type="ARBA" id="ARBA00001946"/>
    </source>
</evidence>
<keyword evidence="8" id="KW-0414">Isoprene biosynthesis</keyword>
<accession>A0A1W1VNJ8</accession>
<dbReference type="PROSITE" id="PS00723">
    <property type="entry name" value="POLYPRENYL_SYNTHASE_1"/>
    <property type="match status" value="1"/>
</dbReference>
<dbReference type="STRING" id="656914.SAMN00017405_0291"/>
<dbReference type="PANTHER" id="PTHR43281:SF1">
    <property type="entry name" value="FARNESYL DIPHOSPHATE SYNTHASE"/>
    <property type="match status" value="1"/>
</dbReference>
<dbReference type="SFLD" id="SFLDG01017">
    <property type="entry name" value="Polyprenyl_Transferase_Like"/>
    <property type="match status" value="1"/>
</dbReference>
<proteinExistence type="inferred from homology"/>
<dbReference type="InterPro" id="IPR033749">
    <property type="entry name" value="Polyprenyl_synt_CS"/>
</dbReference>
<evidence type="ECO:0000256" key="6">
    <source>
        <dbReference type="ARBA" id="ARBA00022723"/>
    </source>
</evidence>
<dbReference type="PROSITE" id="PS00444">
    <property type="entry name" value="POLYPRENYL_SYNTHASE_2"/>
    <property type="match status" value="1"/>
</dbReference>
<comment type="cofactor">
    <cofactor evidence="1">
        <name>Mg(2+)</name>
        <dbReference type="ChEBI" id="CHEBI:18420"/>
    </cofactor>
</comment>
<dbReference type="OrthoDB" id="9805316at2"/>
<dbReference type="RefSeq" id="WP_084054103.1">
    <property type="nucleotide sequence ID" value="NZ_FWWT01000022.1"/>
</dbReference>
<evidence type="ECO:0000313" key="14">
    <source>
        <dbReference type="Proteomes" id="UP000192731"/>
    </source>
</evidence>
<dbReference type="CDD" id="cd00685">
    <property type="entry name" value="Trans_IPPS_HT"/>
    <property type="match status" value="1"/>
</dbReference>
<evidence type="ECO:0000256" key="5">
    <source>
        <dbReference type="ARBA" id="ARBA00022679"/>
    </source>
</evidence>
<evidence type="ECO:0000256" key="11">
    <source>
        <dbReference type="ARBA" id="ARBA00049399"/>
    </source>
</evidence>
<comment type="similarity">
    <text evidence="2 12">Belongs to the FPP/GGPP synthase family.</text>
</comment>
<keyword evidence="14" id="KW-1185">Reference proteome</keyword>
<evidence type="ECO:0000313" key="13">
    <source>
        <dbReference type="EMBL" id="SMB94896.1"/>
    </source>
</evidence>
<dbReference type="GO" id="GO:0005737">
    <property type="term" value="C:cytoplasm"/>
    <property type="evidence" value="ECO:0007669"/>
    <property type="project" value="UniProtKB-ARBA"/>
</dbReference>
<keyword evidence="7" id="KW-0460">Magnesium</keyword>
<evidence type="ECO:0000256" key="9">
    <source>
        <dbReference type="ARBA" id="ARBA00032380"/>
    </source>
</evidence>
<name>A0A1W1VNJ8_DESTI</name>
<reference evidence="13 14" key="1">
    <citation type="submission" date="2017-04" db="EMBL/GenBank/DDBJ databases">
        <authorList>
            <person name="Afonso C.L."/>
            <person name="Miller P.J."/>
            <person name="Scott M.A."/>
            <person name="Spackman E."/>
            <person name="Goraichik I."/>
            <person name="Dimitrov K.M."/>
            <person name="Suarez D.L."/>
            <person name="Swayne D.E."/>
        </authorList>
    </citation>
    <scope>NUCLEOTIDE SEQUENCE [LARGE SCALE GENOMIC DNA]</scope>
    <source>
        <strain evidence="13 14">DSM 11270</strain>
    </source>
</reference>
<dbReference type="GO" id="GO:0004337">
    <property type="term" value="F:(2E,6E)-farnesyl diphosphate synthase activity"/>
    <property type="evidence" value="ECO:0007669"/>
    <property type="project" value="UniProtKB-EC"/>
</dbReference>
<dbReference type="PANTHER" id="PTHR43281">
    <property type="entry name" value="FARNESYL DIPHOSPHATE SYNTHASE"/>
    <property type="match status" value="1"/>
</dbReference>
<dbReference type="InterPro" id="IPR000092">
    <property type="entry name" value="Polyprenyl_synt"/>
</dbReference>
<organism evidence="13 14">
    <name type="scientific">Desulfonispora thiosulfatigenes DSM 11270</name>
    <dbReference type="NCBI Taxonomy" id="656914"/>
    <lineage>
        <taxon>Bacteria</taxon>
        <taxon>Bacillati</taxon>
        <taxon>Bacillota</taxon>
        <taxon>Clostridia</taxon>
        <taxon>Eubacteriales</taxon>
        <taxon>Peptococcaceae</taxon>
        <taxon>Desulfonispora</taxon>
    </lineage>
</organism>
<evidence type="ECO:0000256" key="12">
    <source>
        <dbReference type="RuleBase" id="RU004466"/>
    </source>
</evidence>
<dbReference type="InterPro" id="IPR008949">
    <property type="entry name" value="Isoprenoid_synthase_dom_sf"/>
</dbReference>
<dbReference type="GO" id="GO:0046872">
    <property type="term" value="F:metal ion binding"/>
    <property type="evidence" value="ECO:0007669"/>
    <property type="project" value="UniProtKB-KW"/>
</dbReference>
<evidence type="ECO:0000256" key="10">
    <source>
        <dbReference type="ARBA" id="ARBA00032873"/>
    </source>
</evidence>
<dbReference type="NCBIfam" id="NF045485">
    <property type="entry name" value="FPPsyn"/>
    <property type="match status" value="1"/>
</dbReference>
<dbReference type="EMBL" id="FWWT01000022">
    <property type="protein sequence ID" value="SMB94896.1"/>
    <property type="molecule type" value="Genomic_DNA"/>
</dbReference>
<dbReference type="EC" id="2.5.1.10" evidence="3"/>
<gene>
    <name evidence="13" type="ORF">SAMN00017405_0291</name>
</gene>
<evidence type="ECO:0000256" key="3">
    <source>
        <dbReference type="ARBA" id="ARBA00012439"/>
    </source>
</evidence>
<comment type="catalytic activity">
    <reaction evidence="11">
        <text>isopentenyl diphosphate + (2E)-geranyl diphosphate = (2E,6E)-farnesyl diphosphate + diphosphate</text>
        <dbReference type="Rhea" id="RHEA:19361"/>
        <dbReference type="ChEBI" id="CHEBI:33019"/>
        <dbReference type="ChEBI" id="CHEBI:58057"/>
        <dbReference type="ChEBI" id="CHEBI:128769"/>
        <dbReference type="ChEBI" id="CHEBI:175763"/>
        <dbReference type="EC" id="2.5.1.10"/>
    </reaction>
</comment>
<dbReference type="Pfam" id="PF00348">
    <property type="entry name" value="polyprenyl_synt"/>
    <property type="match status" value="1"/>
</dbReference>
<dbReference type="InterPro" id="IPR053378">
    <property type="entry name" value="Prenyl_diphosphate_synthase"/>
</dbReference>
<dbReference type="Proteomes" id="UP000192731">
    <property type="component" value="Unassembled WGS sequence"/>
</dbReference>
<sequence length="298" mass="32431">MNSLDLKEYLAQKGKYVEENLNNILVSKEIYPKEIHEAMNYSVMAGGKRLRPILCLAAADAVGGNSEELIDVACALEIIHTYSLIHDDLPCMDNDDLRRGKPTNHIVFGEAIALLAGDGLLTYAFEVLSKAGLKSNNAENYLRVIHEISGAVGTMGMIGGQVVDIQSENMEIDLKTLEYIHKCKTAALIKTSVRAGAILGGGTKEQIDALTTYAENLGLAFQITDDLLDVFGDETIVGKNIGSDDKNNKATFPKLLGIDKTKEIAQATVEQAIDALKMFDTNSAPLKELAKYLLVRKN</sequence>
<evidence type="ECO:0000256" key="8">
    <source>
        <dbReference type="ARBA" id="ARBA00023229"/>
    </source>
</evidence>
<dbReference type="FunFam" id="1.10.600.10:FF:000001">
    <property type="entry name" value="Geranylgeranyl diphosphate synthase"/>
    <property type="match status" value="1"/>
</dbReference>